<accession>A0A1J5QA21</accession>
<name>A0A1J5QA21_9ZZZZ</name>
<sequence>MADGFVQVLDGVRAHFPLHDGGSDAGQAVLGQTDFAGQVEHLVQTRSVHPDGGVLGCRGHGCIGGWDSGGRRRVWRCGHGHGFERSRRYRCWLGLRGSRSRRGSCGLGSAVFASYQRMVQLVPVRFAVQGLHCRCGRSLCRSRCRCRCRRRGFGLRFAAFDHGVQGSEQGWVRRRRLLALGQLAEHVAHDAGRSHDDIHDGGIQRELEVAQLVEQVLRAMAQFHHFCRIQESGAALDGMKSAEDFVQQFLVVRTLLQIDQLVVNS</sequence>
<dbReference type="AlphaFoldDB" id="A0A1J5QA21"/>
<proteinExistence type="predicted"/>
<organism evidence="1">
    <name type="scientific">mine drainage metagenome</name>
    <dbReference type="NCBI Taxonomy" id="410659"/>
    <lineage>
        <taxon>unclassified sequences</taxon>
        <taxon>metagenomes</taxon>
        <taxon>ecological metagenomes</taxon>
    </lineage>
</organism>
<evidence type="ECO:0000313" key="1">
    <source>
        <dbReference type="EMBL" id="OIQ76748.1"/>
    </source>
</evidence>
<dbReference type="EMBL" id="MLJW01001782">
    <property type="protein sequence ID" value="OIQ76748.1"/>
    <property type="molecule type" value="Genomic_DNA"/>
</dbReference>
<reference evidence="1" key="1">
    <citation type="submission" date="2016-10" db="EMBL/GenBank/DDBJ databases">
        <title>Sequence of Gallionella enrichment culture.</title>
        <authorList>
            <person name="Poehlein A."/>
            <person name="Muehling M."/>
            <person name="Daniel R."/>
        </authorList>
    </citation>
    <scope>NUCLEOTIDE SEQUENCE</scope>
</reference>
<gene>
    <name evidence="1" type="ORF">GALL_415630</name>
</gene>
<protein>
    <submittedName>
        <fullName evidence="1">Uncharacterized protein</fullName>
    </submittedName>
</protein>
<comment type="caution">
    <text evidence="1">The sequence shown here is derived from an EMBL/GenBank/DDBJ whole genome shotgun (WGS) entry which is preliminary data.</text>
</comment>